<feature type="transmembrane region" description="Helical" evidence="2">
    <location>
        <begin position="428"/>
        <end position="447"/>
    </location>
</feature>
<sequence>MKSGQAKLDVSLSHAERIFTYFQVMPSYIDFVSAFCKKRQDDEDVSDLRFSSFRETIRLSTTSCGLSLPHLALSGRGFQLNYNLKSVTNKSKEKPSWSAVINKKEKWNWSVRQAVFHHQFDMKEGTSLWIITSARDYLQKRVQKLTGQTEKKPPATGQANGSEDEVELQSRPADRKYTTAEDSFIASLSIHLMLAQYASEDWRGYVRWLEQMLEKKTKTALIDENYDPTTFDLTYVQMLEDKINKAVMTLDANAKALESLNCFYASLVKNEDFELGTNAACKRATADFTVQLRDFIYDTKMFSDRASTLAKITADRKSLVRIRFFPICQKNQTHRKKQESKLADWCSQIQQHFQARATDRVEQLTFQQQKEAKIMRVIAVMTLIYLPATFSSTFFSTDVVKYQQDGDGPADYSYTSYSGLALERWFEVTIQLTIITFAVAVGWYYYYEPTRNAARGWLQGESSMEPKDLEKAL</sequence>
<organism evidence="4 5">
    <name type="scientific">Phomopsis amygdali</name>
    <name type="common">Fusicoccum amygdali</name>
    <dbReference type="NCBI Taxonomy" id="1214568"/>
    <lineage>
        <taxon>Eukaryota</taxon>
        <taxon>Fungi</taxon>
        <taxon>Dikarya</taxon>
        <taxon>Ascomycota</taxon>
        <taxon>Pezizomycotina</taxon>
        <taxon>Sordariomycetes</taxon>
        <taxon>Sordariomycetidae</taxon>
        <taxon>Diaporthales</taxon>
        <taxon>Diaporthaceae</taxon>
        <taxon>Diaporthe</taxon>
    </lineage>
</organism>
<feature type="transmembrane region" description="Helical" evidence="2">
    <location>
        <begin position="374"/>
        <end position="395"/>
    </location>
</feature>
<feature type="domain" description="CorA-like transporter" evidence="3">
    <location>
        <begin position="5"/>
        <end position="154"/>
    </location>
</feature>
<name>A0AAD9SEZ8_PHOAM</name>
<dbReference type="Proteomes" id="UP001265746">
    <property type="component" value="Unassembled WGS sequence"/>
</dbReference>
<dbReference type="Pfam" id="PF26616">
    <property type="entry name" value="CorA-like"/>
    <property type="match status" value="2"/>
</dbReference>
<keyword evidence="2" id="KW-0472">Membrane</keyword>
<evidence type="ECO:0000256" key="1">
    <source>
        <dbReference type="SAM" id="MobiDB-lite"/>
    </source>
</evidence>
<evidence type="ECO:0000259" key="3">
    <source>
        <dbReference type="Pfam" id="PF26616"/>
    </source>
</evidence>
<dbReference type="InterPro" id="IPR058257">
    <property type="entry name" value="CorA-like_dom"/>
</dbReference>
<evidence type="ECO:0000313" key="4">
    <source>
        <dbReference type="EMBL" id="KAK2605614.1"/>
    </source>
</evidence>
<feature type="region of interest" description="Disordered" evidence="1">
    <location>
        <begin position="144"/>
        <end position="171"/>
    </location>
</feature>
<reference evidence="4" key="1">
    <citation type="submission" date="2023-06" db="EMBL/GenBank/DDBJ databases">
        <authorList>
            <person name="Noh H."/>
        </authorList>
    </citation>
    <scope>NUCLEOTIDE SEQUENCE</scope>
    <source>
        <strain evidence="4">DUCC20226</strain>
    </source>
</reference>
<keyword evidence="5" id="KW-1185">Reference proteome</keyword>
<accession>A0AAD9SEZ8</accession>
<proteinExistence type="predicted"/>
<dbReference type="Gene3D" id="1.20.58.340">
    <property type="entry name" value="Magnesium transport protein CorA, transmembrane region"/>
    <property type="match status" value="1"/>
</dbReference>
<dbReference type="EMBL" id="JAUJFL010000004">
    <property type="protein sequence ID" value="KAK2605614.1"/>
    <property type="molecule type" value="Genomic_DNA"/>
</dbReference>
<keyword evidence="2" id="KW-0812">Transmembrane</keyword>
<evidence type="ECO:0000313" key="5">
    <source>
        <dbReference type="Proteomes" id="UP001265746"/>
    </source>
</evidence>
<comment type="caution">
    <text evidence="4">The sequence shown here is derived from an EMBL/GenBank/DDBJ whole genome shotgun (WGS) entry which is preliminary data.</text>
</comment>
<dbReference type="AlphaFoldDB" id="A0AAD9SEZ8"/>
<protein>
    <recommendedName>
        <fullName evidence="3">CorA-like transporter domain-containing protein</fullName>
    </recommendedName>
</protein>
<gene>
    <name evidence="4" type="ORF">N8I77_008440</name>
</gene>
<keyword evidence="2" id="KW-1133">Transmembrane helix</keyword>
<feature type="domain" description="CorA-like transporter" evidence="3">
    <location>
        <begin position="166"/>
        <end position="220"/>
    </location>
</feature>
<evidence type="ECO:0000256" key="2">
    <source>
        <dbReference type="SAM" id="Phobius"/>
    </source>
</evidence>